<keyword evidence="1" id="KW-0812">Transmembrane</keyword>
<dbReference type="InterPro" id="IPR021787">
    <property type="entry name" value="DUF3352"/>
</dbReference>
<gene>
    <name evidence="2" type="ORF">BST99_10135</name>
</gene>
<evidence type="ECO:0000313" key="2">
    <source>
        <dbReference type="EMBL" id="PQJ16033.1"/>
    </source>
</evidence>
<protein>
    <submittedName>
        <fullName evidence="2">DUF3352 domain-containing protein</fullName>
    </submittedName>
</protein>
<organism evidence="2 3">
    <name type="scientific">Aureicoccus marinus</name>
    <dbReference type="NCBI Taxonomy" id="754435"/>
    <lineage>
        <taxon>Bacteria</taxon>
        <taxon>Pseudomonadati</taxon>
        <taxon>Bacteroidota</taxon>
        <taxon>Flavobacteriia</taxon>
        <taxon>Flavobacteriales</taxon>
        <taxon>Flavobacteriaceae</taxon>
        <taxon>Aureicoccus</taxon>
    </lineage>
</organism>
<accession>A0A2S7T7X2</accession>
<keyword evidence="1" id="KW-0472">Membrane</keyword>
<proteinExistence type="predicted"/>
<reference evidence="3" key="1">
    <citation type="submission" date="2016-11" db="EMBL/GenBank/DDBJ databases">
        <title>Trade-off between light-utilization and light-protection in marine flavobacteria.</title>
        <authorList>
            <person name="Kumagai Y."/>
            <person name="Yoshizawa S."/>
            <person name="Kogure K."/>
        </authorList>
    </citation>
    <scope>NUCLEOTIDE SEQUENCE [LARGE SCALE GENOMIC DNA]</scope>
    <source>
        <strain evidence="3">SG-18</strain>
    </source>
</reference>
<sequence>MTKKRILFVLLGVIMAYAAYLLYVFVLSPSNNLQPLYLIPKDAVFVLQSDQPVENWQEIRGSDAWKHLNRNAYFSEITEGIQKMDTVFNNRKNLFDLFGDRSLYLSIHMISQSEYGILYTVDLKRIAKLKMLKTYLETILNDNFTLSKRAYNDQEILEVFSKQTGNILYLSFVRNQMIASYTHTLVEASIDQYQSPTLGRDLNFLKVKGELGTSEDIHLYIQYDYLDDYSLSFATNPPPAIKHLTENYLFSGFRFDLSDPSTISARGFTNITENNQTYLKALQKSGTAKRTIASIAPKRTAVYLSYGFEDFPTFHENFQELKQADPAVFELYDKGVKDIEKFLKIDVEQDFASWIGNEIGVLQIQSTIEKGTNDLALVIKTDSVELAEKKLGFILSQIKKRTPVKFKAIDYRDHRIHFLSIKGFFKLFLGKLFADFDKPYYTIIDDYVVFSNQPNTLKGIIDAYVEIETLDTSEDYQKFITYFEEESAVFAYVNTPILYENMYALANEETRAQMQKNKDYIICFPQVGFELLPEENLFESALVINYQDASEVKKKSQFRQQQLRFDQPASSAPSYSPMPFLMCRGFTLRI</sequence>
<name>A0A2S7T7X2_9FLAO</name>
<dbReference type="RefSeq" id="WP_245916235.1">
    <property type="nucleotide sequence ID" value="NZ_MQVX01000001.1"/>
</dbReference>
<keyword evidence="3" id="KW-1185">Reference proteome</keyword>
<keyword evidence="1" id="KW-1133">Transmembrane helix</keyword>
<evidence type="ECO:0000313" key="3">
    <source>
        <dbReference type="Proteomes" id="UP000239366"/>
    </source>
</evidence>
<feature type="transmembrane region" description="Helical" evidence="1">
    <location>
        <begin position="7"/>
        <end position="26"/>
    </location>
</feature>
<evidence type="ECO:0000256" key="1">
    <source>
        <dbReference type="SAM" id="Phobius"/>
    </source>
</evidence>
<dbReference type="Pfam" id="PF11832">
    <property type="entry name" value="DUF3352"/>
    <property type="match status" value="2"/>
</dbReference>
<comment type="caution">
    <text evidence="2">The sequence shown here is derived from an EMBL/GenBank/DDBJ whole genome shotgun (WGS) entry which is preliminary data.</text>
</comment>
<dbReference type="AlphaFoldDB" id="A0A2S7T7X2"/>
<dbReference type="EMBL" id="MQVX01000001">
    <property type="protein sequence ID" value="PQJ16033.1"/>
    <property type="molecule type" value="Genomic_DNA"/>
</dbReference>
<dbReference type="Proteomes" id="UP000239366">
    <property type="component" value="Unassembled WGS sequence"/>
</dbReference>